<feature type="domain" description="Aspartyl/asparaginy/proline hydroxylase" evidence="2">
    <location>
        <begin position="65"/>
        <end position="167"/>
    </location>
</feature>
<dbReference type="InterPro" id="IPR026634">
    <property type="entry name" value="TPST-like"/>
</dbReference>
<dbReference type="EMBL" id="FOFS01000015">
    <property type="protein sequence ID" value="SER07300.1"/>
    <property type="molecule type" value="Genomic_DNA"/>
</dbReference>
<dbReference type="InterPro" id="IPR027417">
    <property type="entry name" value="P-loop_NTPase"/>
</dbReference>
<name>A0A1H9L7G4_9GAMM</name>
<protein>
    <submittedName>
        <fullName evidence="3">Aspartyl/Asparaginyl beta-hydroxylase</fullName>
    </submittedName>
</protein>
<keyword evidence="1" id="KW-0808">Transferase</keyword>
<keyword evidence="4" id="KW-1185">Reference proteome</keyword>
<dbReference type="PANTHER" id="PTHR12788">
    <property type="entry name" value="PROTEIN-TYROSINE SULFOTRANSFERASE 2"/>
    <property type="match status" value="1"/>
</dbReference>
<sequence>MKLSRCFFRLPLRFDVERLQEEVRALPDAAWSRHPTGYAGNSAVRLISVNGGENDDMTGGPMQLTAHLQASPYIQQVLSVFNTVWSRSRLMKLAPGAVVPEHADINYHWVHRVRVHIPVFTRPEVSFHCGDEQLHMREGEAWIFDSWRRHRVENRSEIERVHLVADTTGSASFWNLVESGEQAARFVGYRPGQSVRLFTEQNTIVRVMPPSEVEQLLLDLLPELDPEAGLVDAVQAVSTFSALLQAFCRDWRQLWSVYGDDAAGGAQYTHMLEVLREQGARLGQGLRVRSNGTPIMRVVNARLLYALNLELRAEPGVATPAKPAVQGPVAQPRRPRIDRPLFIVAAPRSGSTLLFETLACTPQFWTLGGEAHWLVESLPPLRPGAPGVDSNRLVAQQASVDIQQTILSGVQDKLQNLMQKPWQPGDPLALRFLEKTPKNALRIAFFNRIFPDARFLFLWRDPRENISSIIEAWKSGRWVTYPRLQGWDGPWSLLLPPGWQQLRGRPLGEIASLQWRATNEIVLEDFQAIEPERRMVLSYQQLIEQPGESIQRICRFADIVFDEALRERVSHELPLSRYTLTAPDREKWRRNAEEIEPCLEGLQACWRRLQALS</sequence>
<organism evidence="3 4">
    <name type="scientific">Solimonas aquatica</name>
    <dbReference type="NCBI Taxonomy" id="489703"/>
    <lineage>
        <taxon>Bacteria</taxon>
        <taxon>Pseudomonadati</taxon>
        <taxon>Pseudomonadota</taxon>
        <taxon>Gammaproteobacteria</taxon>
        <taxon>Nevskiales</taxon>
        <taxon>Nevskiaceae</taxon>
        <taxon>Solimonas</taxon>
    </lineage>
</organism>
<dbReference type="Gene3D" id="3.40.50.300">
    <property type="entry name" value="P-loop containing nucleotide triphosphate hydrolases"/>
    <property type="match status" value="1"/>
</dbReference>
<dbReference type="InterPro" id="IPR027443">
    <property type="entry name" value="IPNS-like_sf"/>
</dbReference>
<dbReference type="Gene3D" id="2.60.120.330">
    <property type="entry name" value="B-lactam Antibiotic, Isopenicillin N Synthase, Chain"/>
    <property type="match status" value="1"/>
</dbReference>
<dbReference type="Pfam" id="PF13469">
    <property type="entry name" value="Sulfotransfer_3"/>
    <property type="match status" value="1"/>
</dbReference>
<dbReference type="Pfam" id="PF05118">
    <property type="entry name" value="Asp_Arg_Hydrox"/>
    <property type="match status" value="1"/>
</dbReference>
<gene>
    <name evidence="3" type="ORF">SAMN04488038_11550</name>
</gene>
<evidence type="ECO:0000313" key="4">
    <source>
        <dbReference type="Proteomes" id="UP000199233"/>
    </source>
</evidence>
<dbReference type="InterPro" id="IPR007803">
    <property type="entry name" value="Asp/Arg/Pro-Hydrxlase"/>
</dbReference>
<dbReference type="AlphaFoldDB" id="A0A1H9L7G4"/>
<evidence type="ECO:0000256" key="1">
    <source>
        <dbReference type="ARBA" id="ARBA00022679"/>
    </source>
</evidence>
<reference evidence="3 4" key="1">
    <citation type="submission" date="2016-10" db="EMBL/GenBank/DDBJ databases">
        <authorList>
            <person name="de Groot N.N."/>
        </authorList>
    </citation>
    <scope>NUCLEOTIDE SEQUENCE [LARGE SCALE GENOMIC DNA]</scope>
    <source>
        <strain evidence="3 4">DSM 25927</strain>
    </source>
</reference>
<dbReference type="PANTHER" id="PTHR12788:SF10">
    <property type="entry name" value="PROTEIN-TYROSINE SULFOTRANSFERASE"/>
    <property type="match status" value="1"/>
</dbReference>
<proteinExistence type="predicted"/>
<dbReference type="SUPFAM" id="SSF52540">
    <property type="entry name" value="P-loop containing nucleoside triphosphate hydrolases"/>
    <property type="match status" value="1"/>
</dbReference>
<evidence type="ECO:0000259" key="2">
    <source>
        <dbReference type="Pfam" id="PF05118"/>
    </source>
</evidence>
<dbReference type="GO" id="GO:0008476">
    <property type="term" value="F:protein-tyrosine sulfotransferase activity"/>
    <property type="evidence" value="ECO:0007669"/>
    <property type="project" value="InterPro"/>
</dbReference>
<dbReference type="RefSeq" id="WP_177189053.1">
    <property type="nucleotide sequence ID" value="NZ_FOFS01000015.1"/>
</dbReference>
<dbReference type="SUPFAM" id="SSF51197">
    <property type="entry name" value="Clavaminate synthase-like"/>
    <property type="match status" value="1"/>
</dbReference>
<evidence type="ECO:0000313" key="3">
    <source>
        <dbReference type="EMBL" id="SER07300.1"/>
    </source>
</evidence>
<accession>A0A1H9L7G4</accession>
<dbReference type="Proteomes" id="UP000199233">
    <property type="component" value="Unassembled WGS sequence"/>
</dbReference>
<dbReference type="STRING" id="489703.SAMN04488038_11550"/>